<dbReference type="PANTHER" id="PTHR14969:SF13">
    <property type="entry name" value="AT30094P"/>
    <property type="match status" value="1"/>
</dbReference>
<sequence>MLTARPDSPHRPRPHPGRGPHRALPPALALPALALLVLVALRWSPLMDLDARIDLKLHMRAVADPGLTHVNRVLTDWAWDPWTMRALCALVVIWLLVRQRERALAAWIAATLLVAALVQQGLKAAVGRPRPVWPDPVDSAHYAAFPSGHAMTATVVCGLLLWLLRRYGASRAARRAAWTVALVSVLGVGLTRLWLGVHWPSDVVGGWLLGALTAAVSAAAYERWERPV</sequence>
<protein>
    <submittedName>
        <fullName evidence="4">Phosphatase PAP2 family protein</fullName>
    </submittedName>
</protein>
<feature type="transmembrane region" description="Helical" evidence="2">
    <location>
        <begin position="142"/>
        <end position="164"/>
    </location>
</feature>
<dbReference type="RefSeq" id="WP_266597383.1">
    <property type="nucleotide sequence ID" value="NZ_JAPHNL010000054.1"/>
</dbReference>
<keyword evidence="2" id="KW-0812">Transmembrane</keyword>
<keyword evidence="5" id="KW-1185">Reference proteome</keyword>
<dbReference type="PANTHER" id="PTHR14969">
    <property type="entry name" value="SPHINGOSINE-1-PHOSPHATE PHOSPHOHYDROLASE"/>
    <property type="match status" value="1"/>
</dbReference>
<comment type="caution">
    <text evidence="4">The sequence shown here is derived from an EMBL/GenBank/DDBJ whole genome shotgun (WGS) entry which is preliminary data.</text>
</comment>
<evidence type="ECO:0000256" key="1">
    <source>
        <dbReference type="SAM" id="MobiDB-lite"/>
    </source>
</evidence>
<gene>
    <name evidence="4" type="ORF">OFY01_06970</name>
</gene>
<dbReference type="Gene3D" id="1.20.144.10">
    <property type="entry name" value="Phosphatidic acid phosphatase type 2/haloperoxidase"/>
    <property type="match status" value="2"/>
</dbReference>
<dbReference type="SMART" id="SM00014">
    <property type="entry name" value="acidPPc"/>
    <property type="match status" value="1"/>
</dbReference>
<dbReference type="Proteomes" id="UP001163064">
    <property type="component" value="Unassembled WGS sequence"/>
</dbReference>
<evidence type="ECO:0000259" key="3">
    <source>
        <dbReference type="SMART" id="SM00014"/>
    </source>
</evidence>
<evidence type="ECO:0000256" key="2">
    <source>
        <dbReference type="SAM" id="Phobius"/>
    </source>
</evidence>
<dbReference type="EMBL" id="JAPHNL010000054">
    <property type="protein sequence ID" value="MCX3059514.1"/>
    <property type="molecule type" value="Genomic_DNA"/>
</dbReference>
<feature type="transmembrane region" description="Helical" evidence="2">
    <location>
        <begin position="176"/>
        <end position="197"/>
    </location>
</feature>
<name>A0ABT3TR45_9ACTN</name>
<dbReference type="InterPro" id="IPR036938">
    <property type="entry name" value="PAP2/HPO_sf"/>
</dbReference>
<keyword evidence="2" id="KW-0472">Membrane</keyword>
<organism evidence="4 5">
    <name type="scientific">Streptomyces beihaiensis</name>
    <dbReference type="NCBI Taxonomy" id="2984495"/>
    <lineage>
        <taxon>Bacteria</taxon>
        <taxon>Bacillati</taxon>
        <taxon>Actinomycetota</taxon>
        <taxon>Actinomycetes</taxon>
        <taxon>Kitasatosporales</taxon>
        <taxon>Streptomycetaceae</taxon>
        <taxon>Streptomyces</taxon>
    </lineage>
</organism>
<dbReference type="Pfam" id="PF01569">
    <property type="entry name" value="PAP2"/>
    <property type="match status" value="1"/>
</dbReference>
<dbReference type="SUPFAM" id="SSF48317">
    <property type="entry name" value="Acid phosphatase/Vanadium-dependent haloperoxidase"/>
    <property type="match status" value="1"/>
</dbReference>
<proteinExistence type="predicted"/>
<feature type="domain" description="Phosphatidic acid phosphatase type 2/haloperoxidase" evidence="3">
    <location>
        <begin position="103"/>
        <end position="218"/>
    </location>
</feature>
<accession>A0ABT3TR45</accession>
<evidence type="ECO:0000313" key="5">
    <source>
        <dbReference type="Proteomes" id="UP001163064"/>
    </source>
</evidence>
<evidence type="ECO:0000313" key="4">
    <source>
        <dbReference type="EMBL" id="MCX3059514.1"/>
    </source>
</evidence>
<keyword evidence="2" id="KW-1133">Transmembrane helix</keyword>
<feature type="transmembrane region" description="Helical" evidence="2">
    <location>
        <begin position="23"/>
        <end position="43"/>
    </location>
</feature>
<feature type="compositionally biased region" description="Basic residues" evidence="1">
    <location>
        <begin position="11"/>
        <end position="21"/>
    </location>
</feature>
<feature type="transmembrane region" description="Helical" evidence="2">
    <location>
        <begin position="82"/>
        <end position="97"/>
    </location>
</feature>
<feature type="transmembrane region" description="Helical" evidence="2">
    <location>
        <begin position="104"/>
        <end position="122"/>
    </location>
</feature>
<dbReference type="InterPro" id="IPR000326">
    <property type="entry name" value="PAP2/HPO"/>
</dbReference>
<feature type="region of interest" description="Disordered" evidence="1">
    <location>
        <begin position="1"/>
        <end position="21"/>
    </location>
</feature>
<feature type="transmembrane region" description="Helical" evidence="2">
    <location>
        <begin position="203"/>
        <end position="221"/>
    </location>
</feature>
<reference evidence="4" key="1">
    <citation type="submission" date="2022-10" db="EMBL/GenBank/DDBJ databases">
        <title>Streptomyces beihaiensis sp. nov., a chitin degrading actinobacterium, isolated from shrimp pond soil.</title>
        <authorList>
            <person name="Xie J."/>
            <person name="Shen N."/>
        </authorList>
    </citation>
    <scope>NUCLEOTIDE SEQUENCE</scope>
    <source>
        <strain evidence="4">GXMU-J5</strain>
    </source>
</reference>
<dbReference type="CDD" id="cd03392">
    <property type="entry name" value="PAP2_like_2"/>
    <property type="match status" value="1"/>
</dbReference>